<name>A0ACA9SHZ7_9GLOM</name>
<reference evidence="1" key="1">
    <citation type="submission" date="2021-06" db="EMBL/GenBank/DDBJ databases">
        <authorList>
            <person name="Kallberg Y."/>
            <person name="Tangrot J."/>
            <person name="Rosling A."/>
        </authorList>
    </citation>
    <scope>NUCLEOTIDE SEQUENCE</scope>
    <source>
        <strain evidence="1">MA461A</strain>
    </source>
</reference>
<sequence>NEDLFLSCELFKATIVGSDVVNDIYGRNMLIGWLRWSSASWGRMTN</sequence>
<feature type="non-terminal residue" evidence="1">
    <location>
        <position position="1"/>
    </location>
</feature>
<evidence type="ECO:0000313" key="2">
    <source>
        <dbReference type="Proteomes" id="UP000789920"/>
    </source>
</evidence>
<dbReference type="EMBL" id="CAJVQC010121926">
    <property type="protein sequence ID" value="CAG8838867.1"/>
    <property type="molecule type" value="Genomic_DNA"/>
</dbReference>
<gene>
    <name evidence="1" type="ORF">RPERSI_LOCUS30834</name>
</gene>
<protein>
    <submittedName>
        <fullName evidence="1">13190_t:CDS:1</fullName>
    </submittedName>
</protein>
<proteinExistence type="predicted"/>
<organism evidence="1 2">
    <name type="scientific">Racocetra persica</name>
    <dbReference type="NCBI Taxonomy" id="160502"/>
    <lineage>
        <taxon>Eukaryota</taxon>
        <taxon>Fungi</taxon>
        <taxon>Fungi incertae sedis</taxon>
        <taxon>Mucoromycota</taxon>
        <taxon>Glomeromycotina</taxon>
        <taxon>Glomeromycetes</taxon>
        <taxon>Diversisporales</taxon>
        <taxon>Gigasporaceae</taxon>
        <taxon>Racocetra</taxon>
    </lineage>
</organism>
<feature type="non-terminal residue" evidence="1">
    <location>
        <position position="46"/>
    </location>
</feature>
<comment type="caution">
    <text evidence="1">The sequence shown here is derived from an EMBL/GenBank/DDBJ whole genome shotgun (WGS) entry which is preliminary data.</text>
</comment>
<accession>A0ACA9SHZ7</accession>
<keyword evidence="2" id="KW-1185">Reference proteome</keyword>
<evidence type="ECO:0000313" key="1">
    <source>
        <dbReference type="EMBL" id="CAG8838867.1"/>
    </source>
</evidence>
<dbReference type="Proteomes" id="UP000789920">
    <property type="component" value="Unassembled WGS sequence"/>
</dbReference>